<dbReference type="OrthoDB" id="1436421at2759"/>
<dbReference type="GO" id="GO:0004523">
    <property type="term" value="F:RNA-DNA hybrid ribonuclease activity"/>
    <property type="evidence" value="ECO:0007669"/>
    <property type="project" value="InterPro"/>
</dbReference>
<dbReference type="InterPro" id="IPR012337">
    <property type="entry name" value="RNaseH-like_sf"/>
</dbReference>
<protein>
    <recommendedName>
        <fullName evidence="1">RNase H type-1 domain-containing protein</fullName>
    </recommendedName>
</protein>
<dbReference type="PANTHER" id="PTHR47723">
    <property type="entry name" value="OS05G0353850 PROTEIN"/>
    <property type="match status" value="1"/>
</dbReference>
<organism evidence="2 3">
    <name type="scientific">Rhamnella rubrinervis</name>
    <dbReference type="NCBI Taxonomy" id="2594499"/>
    <lineage>
        <taxon>Eukaryota</taxon>
        <taxon>Viridiplantae</taxon>
        <taxon>Streptophyta</taxon>
        <taxon>Embryophyta</taxon>
        <taxon>Tracheophyta</taxon>
        <taxon>Spermatophyta</taxon>
        <taxon>Magnoliopsida</taxon>
        <taxon>eudicotyledons</taxon>
        <taxon>Gunneridae</taxon>
        <taxon>Pentapetalae</taxon>
        <taxon>rosids</taxon>
        <taxon>fabids</taxon>
        <taxon>Rosales</taxon>
        <taxon>Rhamnaceae</taxon>
        <taxon>rhamnoid group</taxon>
        <taxon>Rhamneae</taxon>
        <taxon>Rhamnella</taxon>
    </lineage>
</organism>
<feature type="domain" description="RNase H type-1" evidence="1">
    <location>
        <begin position="37"/>
        <end position="89"/>
    </location>
</feature>
<comment type="caution">
    <text evidence="2">The sequence shown here is derived from an EMBL/GenBank/DDBJ whole genome shotgun (WGS) entry which is preliminary data.</text>
</comment>
<proteinExistence type="predicted"/>
<dbReference type="InterPro" id="IPR053151">
    <property type="entry name" value="RNase_H-like"/>
</dbReference>
<dbReference type="GO" id="GO:0003676">
    <property type="term" value="F:nucleic acid binding"/>
    <property type="evidence" value="ECO:0007669"/>
    <property type="project" value="InterPro"/>
</dbReference>
<sequence length="92" mass="10606">MKVPYIVSKAVKQLREKESEQMMEKWRPPPKDWYKANTDAAFKNGTAALAMVIRDEKGRVLQMFSLLTNANSPLEAEFKALEWAMKLTSEEN</sequence>
<dbReference type="InterPro" id="IPR044730">
    <property type="entry name" value="RNase_H-like_dom_plant"/>
</dbReference>
<dbReference type="AlphaFoldDB" id="A0A8K0HAN1"/>
<dbReference type="Proteomes" id="UP000796880">
    <property type="component" value="Unassembled WGS sequence"/>
</dbReference>
<evidence type="ECO:0000259" key="1">
    <source>
        <dbReference type="Pfam" id="PF13456"/>
    </source>
</evidence>
<dbReference type="InterPro" id="IPR002156">
    <property type="entry name" value="RNaseH_domain"/>
</dbReference>
<accession>A0A8K0HAN1</accession>
<keyword evidence="3" id="KW-1185">Reference proteome</keyword>
<reference evidence="2" key="1">
    <citation type="submission" date="2020-03" db="EMBL/GenBank/DDBJ databases">
        <title>A high-quality chromosome-level genome assembly of a woody plant with both climbing and erect habits, Rhamnella rubrinervis.</title>
        <authorList>
            <person name="Lu Z."/>
            <person name="Yang Y."/>
            <person name="Zhu X."/>
            <person name="Sun Y."/>
        </authorList>
    </citation>
    <scope>NUCLEOTIDE SEQUENCE</scope>
    <source>
        <strain evidence="2">BYM</strain>
        <tissue evidence="2">Leaf</tissue>
    </source>
</reference>
<dbReference type="SUPFAM" id="SSF53098">
    <property type="entry name" value="Ribonuclease H-like"/>
    <property type="match status" value="1"/>
</dbReference>
<evidence type="ECO:0000313" key="3">
    <source>
        <dbReference type="Proteomes" id="UP000796880"/>
    </source>
</evidence>
<dbReference type="Pfam" id="PF13456">
    <property type="entry name" value="RVT_3"/>
    <property type="match status" value="1"/>
</dbReference>
<gene>
    <name evidence="2" type="ORF">FNV43_RR09554</name>
</gene>
<dbReference type="CDD" id="cd06222">
    <property type="entry name" value="RNase_H_like"/>
    <property type="match status" value="1"/>
</dbReference>
<dbReference type="EMBL" id="VOIH02000004">
    <property type="protein sequence ID" value="KAF3448840.1"/>
    <property type="molecule type" value="Genomic_DNA"/>
</dbReference>
<dbReference type="PANTHER" id="PTHR47723:SF21">
    <property type="entry name" value="POLYNUCLEOTIDYL TRANSFERASE, RIBONUCLEASE H-LIKE SUPERFAMILY PROTEIN"/>
    <property type="match status" value="1"/>
</dbReference>
<name>A0A8K0HAN1_9ROSA</name>
<evidence type="ECO:0000313" key="2">
    <source>
        <dbReference type="EMBL" id="KAF3448840.1"/>
    </source>
</evidence>